<evidence type="ECO:0000256" key="6">
    <source>
        <dbReference type="ARBA" id="ARBA00022842"/>
    </source>
</evidence>
<evidence type="ECO:0000313" key="9">
    <source>
        <dbReference type="EMBL" id="WOK05108.1"/>
    </source>
</evidence>
<evidence type="ECO:0000256" key="2">
    <source>
        <dbReference type="ARBA" id="ARBA00009997"/>
    </source>
</evidence>
<dbReference type="EC" id="3.1.3.71" evidence="3 8"/>
<organism evidence="9 10">
    <name type="scientific">Imperialibacter roseus</name>
    <dbReference type="NCBI Taxonomy" id="1324217"/>
    <lineage>
        <taxon>Bacteria</taxon>
        <taxon>Pseudomonadati</taxon>
        <taxon>Bacteroidota</taxon>
        <taxon>Cytophagia</taxon>
        <taxon>Cytophagales</taxon>
        <taxon>Flammeovirgaceae</taxon>
        <taxon>Imperialibacter</taxon>
    </lineage>
</organism>
<comment type="catalytic activity">
    <reaction evidence="7 8">
        <text>(2R)-O-phospho-3-sulfolactate + H2O = (2R)-3-sulfolactate + phosphate</text>
        <dbReference type="Rhea" id="RHEA:23416"/>
        <dbReference type="ChEBI" id="CHEBI:15377"/>
        <dbReference type="ChEBI" id="CHEBI:15597"/>
        <dbReference type="ChEBI" id="CHEBI:43474"/>
        <dbReference type="ChEBI" id="CHEBI:58738"/>
        <dbReference type="EC" id="3.1.3.71"/>
    </reaction>
</comment>
<sequence>MRNIDVCLSPELIHQYELKGKIVVVVDILRATSCMVSGLATGVAAIKPLADVDICKGLKQEGYFTAGERNGSKVEGFDMGNSPFEYMEPHLKGQKVAVTTTNGTLAIEKSKTADQIVIGAFLNLTAVAKYIQQQDKDVVVVCAAWKGKVNLEDSLFAGALVERLAASHQPECDVPRMMVKLYQIEKNDLFTFVKESSHARRLNKLDVFKDIEFCVQEDTFDIVPVLRDGHLVLAG</sequence>
<name>A0ABZ0IKW6_9BACT</name>
<dbReference type="PANTHER" id="PTHR37311">
    <property type="entry name" value="2-PHOSPHOSULFOLACTATE PHOSPHATASE-RELATED"/>
    <property type="match status" value="1"/>
</dbReference>
<proteinExistence type="inferred from homology"/>
<evidence type="ECO:0000313" key="10">
    <source>
        <dbReference type="Proteomes" id="UP001302349"/>
    </source>
</evidence>
<dbReference type="SUPFAM" id="SSF142823">
    <property type="entry name" value="ComB-like"/>
    <property type="match status" value="1"/>
</dbReference>
<dbReference type="RefSeq" id="WP_317487901.1">
    <property type="nucleotide sequence ID" value="NZ_CP136051.1"/>
</dbReference>
<dbReference type="Gene3D" id="3.90.1560.10">
    <property type="entry name" value="ComB-like"/>
    <property type="match status" value="1"/>
</dbReference>
<dbReference type="InterPro" id="IPR005238">
    <property type="entry name" value="ComB-like"/>
</dbReference>
<accession>A0ABZ0IKW6</accession>
<comment type="similarity">
    <text evidence="2 8">Belongs to the ComB family.</text>
</comment>
<evidence type="ECO:0000256" key="4">
    <source>
        <dbReference type="ARBA" id="ARBA00021948"/>
    </source>
</evidence>
<keyword evidence="5 8" id="KW-0378">Hydrolase</keyword>
<protein>
    <recommendedName>
        <fullName evidence="4 8">Probable 2-phosphosulfolactate phosphatase</fullName>
        <ecNumber evidence="3 8">3.1.3.71</ecNumber>
    </recommendedName>
</protein>
<dbReference type="PANTHER" id="PTHR37311:SF1">
    <property type="entry name" value="2-PHOSPHOSULFOLACTATE PHOSPHATASE-RELATED"/>
    <property type="match status" value="1"/>
</dbReference>
<keyword evidence="6 8" id="KW-0460">Magnesium</keyword>
<dbReference type="EMBL" id="CP136051">
    <property type="protein sequence ID" value="WOK05108.1"/>
    <property type="molecule type" value="Genomic_DNA"/>
</dbReference>
<keyword evidence="10" id="KW-1185">Reference proteome</keyword>
<dbReference type="Proteomes" id="UP001302349">
    <property type="component" value="Chromosome"/>
</dbReference>
<reference evidence="9 10" key="1">
    <citation type="journal article" date="2023" name="Microbiol. Resour. Announc.">
        <title>Complete Genome Sequence of Imperialibacter roseus strain P4T.</title>
        <authorList>
            <person name="Tizabi D.R."/>
            <person name="Bachvaroff T."/>
            <person name="Hill R.T."/>
        </authorList>
    </citation>
    <scope>NUCLEOTIDE SEQUENCE [LARGE SCALE GENOMIC DNA]</scope>
    <source>
        <strain evidence="9 10">P4T</strain>
    </source>
</reference>
<comment type="cofactor">
    <cofactor evidence="1 8">
        <name>Mg(2+)</name>
        <dbReference type="ChEBI" id="CHEBI:18420"/>
    </cofactor>
</comment>
<dbReference type="HAMAP" id="MF_00490">
    <property type="entry name" value="ComB"/>
    <property type="match status" value="1"/>
</dbReference>
<evidence type="ECO:0000256" key="7">
    <source>
        <dbReference type="ARBA" id="ARBA00033711"/>
    </source>
</evidence>
<gene>
    <name evidence="8" type="primary">comB</name>
    <name evidence="9" type="ORF">RT717_18665</name>
</gene>
<evidence type="ECO:0000256" key="1">
    <source>
        <dbReference type="ARBA" id="ARBA00001946"/>
    </source>
</evidence>
<dbReference type="InterPro" id="IPR036702">
    <property type="entry name" value="ComB-like_sf"/>
</dbReference>
<evidence type="ECO:0000256" key="8">
    <source>
        <dbReference type="HAMAP-Rule" id="MF_00490"/>
    </source>
</evidence>
<dbReference type="Pfam" id="PF04029">
    <property type="entry name" value="2-ph_phosp"/>
    <property type="match status" value="1"/>
</dbReference>
<evidence type="ECO:0000256" key="3">
    <source>
        <dbReference type="ARBA" id="ARBA00012953"/>
    </source>
</evidence>
<evidence type="ECO:0000256" key="5">
    <source>
        <dbReference type="ARBA" id="ARBA00022801"/>
    </source>
</evidence>